<evidence type="ECO:0000313" key="2">
    <source>
        <dbReference type="EMBL" id="KAA9006262.1"/>
    </source>
</evidence>
<evidence type="ECO:0000313" key="3">
    <source>
        <dbReference type="Proteomes" id="UP000367750"/>
    </source>
</evidence>
<evidence type="ECO:0000256" key="1">
    <source>
        <dbReference type="PROSITE-ProRule" id="PRU00339"/>
    </source>
</evidence>
<dbReference type="Pfam" id="PF13432">
    <property type="entry name" value="TPR_16"/>
    <property type="match status" value="1"/>
</dbReference>
<dbReference type="EMBL" id="VYKK01000005">
    <property type="protein sequence ID" value="KAA9006262.1"/>
    <property type="molecule type" value="Genomic_DNA"/>
</dbReference>
<dbReference type="SMART" id="SM00028">
    <property type="entry name" value="TPR"/>
    <property type="match status" value="3"/>
</dbReference>
<keyword evidence="1" id="KW-0802">TPR repeat</keyword>
<keyword evidence="3" id="KW-1185">Reference proteome</keyword>
<accession>A0A5J5GEQ1</accession>
<protein>
    <submittedName>
        <fullName evidence="2">Tetratricopeptide repeat protein</fullName>
    </submittedName>
</protein>
<organism evidence="2 3">
    <name type="scientific">Paenibacillus spiritus</name>
    <dbReference type="NCBI Taxonomy" id="2496557"/>
    <lineage>
        <taxon>Bacteria</taxon>
        <taxon>Bacillati</taxon>
        <taxon>Bacillota</taxon>
        <taxon>Bacilli</taxon>
        <taxon>Bacillales</taxon>
        <taxon>Paenibacillaceae</taxon>
        <taxon>Paenibacillus</taxon>
    </lineage>
</organism>
<dbReference type="RefSeq" id="WP_150457093.1">
    <property type="nucleotide sequence ID" value="NZ_VYKK01000005.1"/>
</dbReference>
<dbReference type="AlphaFoldDB" id="A0A5J5GEQ1"/>
<dbReference type="PROSITE" id="PS50005">
    <property type="entry name" value="TPR"/>
    <property type="match status" value="1"/>
</dbReference>
<sequence length="174" mass="19802">MSPEEYVQEAYRCILRSDFAEAILCFEAAIAARPDDAQVRYRCSITYARNGRLDRAVEHAQAAVDLAGEEHPEYRLHLQHLQAMTLVQEARRLLEQEKGKGINPYHPVTLLKEAVSLDPLYGDAYVWLALAYSRVNEHLPAISALREVIALHPDDAGLRELMKDLQKSLRGYMK</sequence>
<gene>
    <name evidence="2" type="ORF">F4V43_04690</name>
</gene>
<dbReference type="SUPFAM" id="SSF48452">
    <property type="entry name" value="TPR-like"/>
    <property type="match status" value="1"/>
</dbReference>
<name>A0A5J5GEQ1_9BACL</name>
<reference evidence="2 3" key="1">
    <citation type="submission" date="2019-09" db="EMBL/GenBank/DDBJ databases">
        <title>Bacillus ochoae sp. nov., Paenibacillus whitsoniae sp. nov., Paenibacillus spiritus sp. nov. Isolated from the Mars Exploration Rover during spacecraft assembly.</title>
        <authorList>
            <person name="Seuylemezian A."/>
            <person name="Vaishampayan P."/>
        </authorList>
    </citation>
    <scope>NUCLEOTIDE SEQUENCE [LARGE SCALE GENOMIC DNA]</scope>
    <source>
        <strain evidence="2 3">MER_111</strain>
    </source>
</reference>
<dbReference type="Proteomes" id="UP000367750">
    <property type="component" value="Unassembled WGS sequence"/>
</dbReference>
<comment type="caution">
    <text evidence="2">The sequence shown here is derived from an EMBL/GenBank/DDBJ whole genome shotgun (WGS) entry which is preliminary data.</text>
</comment>
<dbReference type="Gene3D" id="1.25.40.10">
    <property type="entry name" value="Tetratricopeptide repeat domain"/>
    <property type="match status" value="2"/>
</dbReference>
<dbReference type="OrthoDB" id="2658522at2"/>
<feature type="repeat" description="TPR" evidence="1">
    <location>
        <begin position="122"/>
        <end position="155"/>
    </location>
</feature>
<dbReference type="Pfam" id="PF13181">
    <property type="entry name" value="TPR_8"/>
    <property type="match status" value="1"/>
</dbReference>
<proteinExistence type="predicted"/>
<dbReference type="InterPro" id="IPR011990">
    <property type="entry name" value="TPR-like_helical_dom_sf"/>
</dbReference>
<dbReference type="InterPro" id="IPR019734">
    <property type="entry name" value="TPR_rpt"/>
</dbReference>